<dbReference type="InterPro" id="IPR001387">
    <property type="entry name" value="Cro/C1-type_HTH"/>
</dbReference>
<protein>
    <recommendedName>
        <fullName evidence="4">DUF4115 domain-containing protein</fullName>
    </recommendedName>
</protein>
<feature type="transmembrane region" description="Helical" evidence="1">
    <location>
        <begin position="124"/>
        <end position="144"/>
    </location>
</feature>
<comment type="caution">
    <text evidence="2">The sequence shown here is derived from an EMBL/GenBank/DDBJ whole genome shotgun (WGS) entry which is preliminary data.</text>
</comment>
<evidence type="ECO:0000313" key="3">
    <source>
        <dbReference type="Proteomes" id="UP000178449"/>
    </source>
</evidence>
<evidence type="ECO:0000313" key="2">
    <source>
        <dbReference type="EMBL" id="OGG95131.1"/>
    </source>
</evidence>
<sequence length="268" mass="29161">MTEEQTGSTRTPAEDLIAIGLALKTKREELSYTIEHVAEITRITLSSLRAIEEGDMAKLPGLVFVRGFVRNYANLLGLESDWMVVLLNHIFEGTTEGPSLNRHSSTIGSSSSPSSTIDYSKFNLSYLGLAAVGFLAIVIIGFLISDSQKSTAPVAAVQAVQEPTPTTEVAPNPEKVLEKVISPLNLVLVAQAPDWIALSVDGQAAQEIQLEKDKRYEYPADDNYRLVMSTGGTASIYLNGEEIAVGPDKKELLYQAELNKFSLTQQNN</sequence>
<evidence type="ECO:0008006" key="4">
    <source>
        <dbReference type="Google" id="ProtNLM"/>
    </source>
</evidence>
<keyword evidence="1" id="KW-0472">Membrane</keyword>
<keyword evidence="1" id="KW-1133">Transmembrane helix</keyword>
<gene>
    <name evidence="2" type="ORF">A2527_08140</name>
</gene>
<dbReference type="Proteomes" id="UP000178449">
    <property type="component" value="Unassembled WGS sequence"/>
</dbReference>
<accession>A0A1F6GAJ0</accession>
<dbReference type="AlphaFoldDB" id="A0A1F6GAJ0"/>
<dbReference type="Gene3D" id="1.10.260.40">
    <property type="entry name" value="lambda repressor-like DNA-binding domains"/>
    <property type="match status" value="1"/>
</dbReference>
<dbReference type="PANTHER" id="PTHR34475">
    <property type="match status" value="1"/>
</dbReference>
<dbReference type="GO" id="GO:0003677">
    <property type="term" value="F:DNA binding"/>
    <property type="evidence" value="ECO:0007669"/>
    <property type="project" value="InterPro"/>
</dbReference>
<reference evidence="2 3" key="1">
    <citation type="journal article" date="2016" name="Nat. Commun.">
        <title>Thousands of microbial genomes shed light on interconnected biogeochemical processes in an aquifer system.</title>
        <authorList>
            <person name="Anantharaman K."/>
            <person name="Brown C.T."/>
            <person name="Hug L.A."/>
            <person name="Sharon I."/>
            <person name="Castelle C.J."/>
            <person name="Probst A.J."/>
            <person name="Thomas B.C."/>
            <person name="Singh A."/>
            <person name="Wilkins M.J."/>
            <person name="Karaoz U."/>
            <person name="Brodie E.L."/>
            <person name="Williams K.H."/>
            <person name="Hubbard S.S."/>
            <person name="Banfield J.F."/>
        </authorList>
    </citation>
    <scope>NUCLEOTIDE SEQUENCE [LARGE SCALE GENOMIC DNA]</scope>
</reference>
<evidence type="ECO:0000256" key="1">
    <source>
        <dbReference type="SAM" id="Phobius"/>
    </source>
</evidence>
<keyword evidence="1" id="KW-0812">Transmembrane</keyword>
<proteinExistence type="predicted"/>
<dbReference type="EMBL" id="MFNE01000026">
    <property type="protein sequence ID" value="OGG95131.1"/>
    <property type="molecule type" value="Genomic_DNA"/>
</dbReference>
<dbReference type="InterPro" id="IPR050400">
    <property type="entry name" value="Bact_Cytoskel_RodZ"/>
</dbReference>
<dbReference type="SUPFAM" id="SSF47413">
    <property type="entry name" value="lambda repressor-like DNA-binding domains"/>
    <property type="match status" value="1"/>
</dbReference>
<dbReference type="InterPro" id="IPR010982">
    <property type="entry name" value="Lambda_DNA-bd_dom_sf"/>
</dbReference>
<dbReference type="STRING" id="1817772.A2527_08140"/>
<name>A0A1F6GAJ0_9PROT</name>
<dbReference type="PANTHER" id="PTHR34475:SF1">
    <property type="entry name" value="CYTOSKELETON PROTEIN RODZ"/>
    <property type="match status" value="1"/>
</dbReference>
<dbReference type="CDD" id="cd00093">
    <property type="entry name" value="HTH_XRE"/>
    <property type="match status" value="1"/>
</dbReference>
<dbReference type="Pfam" id="PF13413">
    <property type="entry name" value="HTH_25"/>
    <property type="match status" value="1"/>
</dbReference>
<organism evidence="2 3">
    <name type="scientific">Candidatus Lambdaproteobacteria bacterium RIFOXYD2_FULL_50_16</name>
    <dbReference type="NCBI Taxonomy" id="1817772"/>
    <lineage>
        <taxon>Bacteria</taxon>
        <taxon>Pseudomonadati</taxon>
        <taxon>Pseudomonadota</taxon>
        <taxon>Candidatus Lambdaproteobacteria</taxon>
    </lineage>
</organism>